<dbReference type="Pfam" id="PF13372">
    <property type="entry name" value="Alginate_exp"/>
    <property type="match status" value="1"/>
</dbReference>
<dbReference type="InterPro" id="IPR025388">
    <property type="entry name" value="Alginate_export_dom"/>
</dbReference>
<feature type="compositionally biased region" description="Polar residues" evidence="1">
    <location>
        <begin position="70"/>
        <end position="86"/>
    </location>
</feature>
<gene>
    <name evidence="4" type="ORF">EWV92_04740</name>
</gene>
<keyword evidence="2" id="KW-0732">Signal</keyword>
<evidence type="ECO:0000313" key="4">
    <source>
        <dbReference type="EMBL" id="TRU40874.1"/>
    </source>
</evidence>
<dbReference type="EMBL" id="SFBI01000046">
    <property type="protein sequence ID" value="TRU40874.1"/>
    <property type="molecule type" value="Genomic_DNA"/>
</dbReference>
<comment type="caution">
    <text evidence="4">The sequence shown here is derived from an EMBL/GenBank/DDBJ whole genome shotgun (WGS) entry which is preliminary data.</text>
</comment>
<dbReference type="AlphaFoldDB" id="A0A552F2C7"/>
<name>A0A552F2C7_MICAE</name>
<dbReference type="Proteomes" id="UP000317708">
    <property type="component" value="Unassembled WGS sequence"/>
</dbReference>
<organism evidence="4 5">
    <name type="scientific">Microcystis aeruginosa Ma_MB_S_20031200_S102</name>
    <dbReference type="NCBI Taxonomy" id="2486254"/>
    <lineage>
        <taxon>Bacteria</taxon>
        <taxon>Bacillati</taxon>
        <taxon>Cyanobacteriota</taxon>
        <taxon>Cyanophyceae</taxon>
        <taxon>Oscillatoriophycideae</taxon>
        <taxon>Chroococcales</taxon>
        <taxon>Microcystaceae</taxon>
        <taxon>Microcystis</taxon>
    </lineage>
</organism>
<evidence type="ECO:0000313" key="5">
    <source>
        <dbReference type="Proteomes" id="UP000317708"/>
    </source>
</evidence>
<evidence type="ECO:0000256" key="2">
    <source>
        <dbReference type="SAM" id="SignalP"/>
    </source>
</evidence>
<feature type="domain" description="Alginate export" evidence="3">
    <location>
        <begin position="347"/>
        <end position="648"/>
    </location>
</feature>
<proteinExistence type="predicted"/>
<sequence>MVFAAFGYRRAIRLVTSFSVLALFNLASAGQGQLLAETAIAEKSTPTTNPLENGASLGPVLHLPPNSVAQFKQQQQPGANLPTAQVSRDDVSPTEPVELPSPESTASPPKDPNARLRIPPNFGEGFPIERVFIYVRNPSNDPKQDEDVRRQLANNFGIRAGGNFSPLLADRGLNQVQRLPFVESAEYRLYQSNLPGVVIVALLVNLKPQEVSQVPVPKPPRGMVISGKLRDFPTLYESDRSLVKLILNGGVGVFSDTNPWFGNPENFAPSSYQPKGTITWGEFYLEPGLAGITGLGNSPVYIYGAASYTVSGTVQPDIFRTDSRFYGNIERLYGGFLVAKTGNPLVFNLSAGRQIFQLNQGFLFSQFSGSANALDRAASYSNPRTAYEMTVLSDLRWGDFRLQGFFLEPDELSVADSNTQYLGISAQYNNNQGVEAVLTYVGVPQSSRTYLLPDGERLTRQGLQVINPRLQLSPLFGVPGLWFQGEYAYQFNDRYSMSARGGYLWLGYSVQNMRWQPSFSYRFAGFSGDNPKTASYERFDPLQASGLTDWLQGISLGKVYNNSNSFSHRVNFTVMPTSNFELSLDYYYRFADTLNNLGGNPALQTLKSSDLGHELLLIGRYYLSQNFLLQGVGSVAFPGSAIRLAAENNTSPWVTLQVSLFMFF</sequence>
<evidence type="ECO:0000259" key="3">
    <source>
        <dbReference type="Pfam" id="PF13372"/>
    </source>
</evidence>
<accession>A0A552F2C7</accession>
<evidence type="ECO:0000256" key="1">
    <source>
        <dbReference type="SAM" id="MobiDB-lite"/>
    </source>
</evidence>
<reference evidence="4 5" key="1">
    <citation type="submission" date="2019-01" db="EMBL/GenBank/DDBJ databases">
        <title>Coherence of Microcystis species and biogeography revealed through population genomics.</title>
        <authorList>
            <person name="Perez-Carrascal O.M."/>
            <person name="Terrat Y."/>
            <person name="Giani A."/>
            <person name="Fortin N."/>
            <person name="Tromas N."/>
            <person name="Shapiro B.J."/>
        </authorList>
    </citation>
    <scope>NUCLEOTIDE SEQUENCE [LARGE SCALE GENOMIC DNA]</scope>
    <source>
        <strain evidence="4">Ma_MB_S_20031200_S102</strain>
    </source>
</reference>
<feature type="region of interest" description="Disordered" evidence="1">
    <location>
        <begin position="70"/>
        <end position="120"/>
    </location>
</feature>
<protein>
    <recommendedName>
        <fullName evidence="3">Alginate export domain-containing protein</fullName>
    </recommendedName>
</protein>
<feature type="signal peptide" evidence="2">
    <location>
        <begin position="1"/>
        <end position="29"/>
    </location>
</feature>
<feature type="chain" id="PRO_5021821181" description="Alginate export domain-containing protein" evidence="2">
    <location>
        <begin position="30"/>
        <end position="664"/>
    </location>
</feature>